<sequence length="538" mass="58403">MISQDLTQEVMQWIKHDPDPKTAAQLQQWLNENNQSELKRSFNGFLQFGTAGLRGPMGPGPSCMNRAVVSRAAAGIAAFMKAHGLKSVVIGRDARHGSKDFAKDSAEILAGAGFKTFVLPRELPTPVLAYAVNKLKADVGIMVTASHNPAIDNGYKVYLGGVINGVNYHGSQIISPIDSEISDFISKAELKPNRLTSYETVPETVITDYIKSVSALVKTPNQLKIIYTALHGVGSETFLQVFKEAGFAKPIMVTEQEKADPDFPTTAFPNPEEAGAIDLALDYAKRHNADLVIANDPDADRCAIAINDPEHGWRMLRGDEVGAILGKYFLAKDRINNGAFANSLVSSSLLSKMAKKSGIEFHETLTGFKWISKISNLAFGYEEALGYCVDAKNVNDKDGISVAVMLAQIVGELKSAGISIPDYLNEIGHEFGFHKTDQISVRVSDLSIIDKLLSNVTSNPPKTLAGSELISVEDLAKSPSMPTPGMRSFYNNGIRIIVRPSGTEPKLKCYIEVVSASKADAQLRCDQIKKELATTLQQ</sequence>
<feature type="domain" description="Alpha-D-phosphohexomutase C-terminal" evidence="7">
    <location>
        <begin position="485"/>
        <end position="520"/>
    </location>
</feature>
<evidence type="ECO:0000256" key="5">
    <source>
        <dbReference type="ARBA" id="ARBA00022842"/>
    </source>
</evidence>
<keyword evidence="4" id="KW-0479">Metal-binding</keyword>
<dbReference type="InterPro" id="IPR005844">
    <property type="entry name" value="A-D-PHexomutase_a/b/a-I"/>
</dbReference>
<dbReference type="Gene3D" id="3.30.310.50">
    <property type="entry name" value="Alpha-D-phosphohexomutase, C-terminal domain"/>
    <property type="match status" value="1"/>
</dbReference>
<dbReference type="InterPro" id="IPR036900">
    <property type="entry name" value="A-D-PHexomutase_C_sf"/>
</dbReference>
<dbReference type="PROSITE" id="PS00710">
    <property type="entry name" value="PGM_PMM"/>
    <property type="match status" value="1"/>
</dbReference>
<dbReference type="InterPro" id="IPR005845">
    <property type="entry name" value="A-D-PHexomutase_a/b/a-II"/>
</dbReference>
<dbReference type="PANTHER" id="PTHR45745">
    <property type="entry name" value="PHOSPHOMANNOMUTASE 45A"/>
    <property type="match status" value="1"/>
</dbReference>
<dbReference type="GO" id="GO:0005975">
    <property type="term" value="P:carbohydrate metabolic process"/>
    <property type="evidence" value="ECO:0007669"/>
    <property type="project" value="InterPro"/>
</dbReference>
<dbReference type="InterPro" id="IPR005841">
    <property type="entry name" value="Alpha-D-phosphohexomutase_SF"/>
</dbReference>
<dbReference type="PANTHER" id="PTHR45745:SF1">
    <property type="entry name" value="PHOSPHOGLUCOMUTASE 2B-RELATED"/>
    <property type="match status" value="1"/>
</dbReference>
<dbReference type="GO" id="GO:0000287">
    <property type="term" value="F:magnesium ion binding"/>
    <property type="evidence" value="ECO:0007669"/>
    <property type="project" value="InterPro"/>
</dbReference>
<feature type="domain" description="Alpha-D-phosphohexomutase alpha/beta/alpha" evidence="8">
    <location>
        <begin position="47"/>
        <end position="160"/>
    </location>
</feature>
<name>A0A6J6D0R7_9ZZZZ</name>
<evidence type="ECO:0000259" key="8">
    <source>
        <dbReference type="Pfam" id="PF02878"/>
    </source>
</evidence>
<evidence type="ECO:0000256" key="2">
    <source>
        <dbReference type="ARBA" id="ARBA00010231"/>
    </source>
</evidence>
<dbReference type="Pfam" id="PF02879">
    <property type="entry name" value="PGM_PMM_II"/>
    <property type="match status" value="1"/>
</dbReference>
<keyword evidence="3" id="KW-0597">Phosphoprotein</keyword>
<evidence type="ECO:0000259" key="9">
    <source>
        <dbReference type="Pfam" id="PF02879"/>
    </source>
</evidence>
<evidence type="ECO:0000256" key="6">
    <source>
        <dbReference type="ARBA" id="ARBA00023235"/>
    </source>
</evidence>
<dbReference type="Pfam" id="PF00408">
    <property type="entry name" value="PGM_PMM_IV"/>
    <property type="match status" value="1"/>
</dbReference>
<evidence type="ECO:0000256" key="3">
    <source>
        <dbReference type="ARBA" id="ARBA00022553"/>
    </source>
</evidence>
<dbReference type="AlphaFoldDB" id="A0A6J6D0R7"/>
<dbReference type="InterPro" id="IPR016066">
    <property type="entry name" value="A-D-PHexomutase_CS"/>
</dbReference>
<keyword evidence="5" id="KW-0460">Magnesium</keyword>
<accession>A0A6J6D0R7</accession>
<dbReference type="SUPFAM" id="SSF53738">
    <property type="entry name" value="Phosphoglucomutase, first 3 domains"/>
    <property type="match status" value="3"/>
</dbReference>
<protein>
    <submittedName>
        <fullName evidence="11">Unannotated protein</fullName>
    </submittedName>
</protein>
<dbReference type="InterPro" id="IPR005846">
    <property type="entry name" value="A-D-PHexomutase_a/b/a-III"/>
</dbReference>
<evidence type="ECO:0000313" key="11">
    <source>
        <dbReference type="EMBL" id="CAB4557347.1"/>
    </source>
</evidence>
<dbReference type="PRINTS" id="PR00509">
    <property type="entry name" value="PGMPMM"/>
</dbReference>
<dbReference type="GO" id="GO:0008973">
    <property type="term" value="F:phosphopentomutase activity"/>
    <property type="evidence" value="ECO:0007669"/>
    <property type="project" value="TreeGrafter"/>
</dbReference>
<gene>
    <name evidence="11" type="ORF">UFOPK1509_00669</name>
</gene>
<dbReference type="EMBL" id="CAEZSY010000094">
    <property type="protein sequence ID" value="CAB4557347.1"/>
    <property type="molecule type" value="Genomic_DNA"/>
</dbReference>
<feature type="domain" description="Alpha-D-phosphohexomutase alpha/beta/alpha" evidence="10">
    <location>
        <begin position="318"/>
        <end position="413"/>
    </location>
</feature>
<keyword evidence="6" id="KW-0413">Isomerase</keyword>
<feature type="domain" description="Alpha-D-phosphohexomutase alpha/beta/alpha" evidence="9">
    <location>
        <begin position="208"/>
        <end position="305"/>
    </location>
</feature>
<dbReference type="Pfam" id="PF02878">
    <property type="entry name" value="PGM_PMM_I"/>
    <property type="match status" value="1"/>
</dbReference>
<reference evidence="11" key="1">
    <citation type="submission" date="2020-05" db="EMBL/GenBank/DDBJ databases">
        <authorList>
            <person name="Chiriac C."/>
            <person name="Salcher M."/>
            <person name="Ghai R."/>
            <person name="Kavagutti S V."/>
        </authorList>
    </citation>
    <scope>NUCLEOTIDE SEQUENCE</scope>
</reference>
<evidence type="ECO:0000256" key="4">
    <source>
        <dbReference type="ARBA" id="ARBA00022723"/>
    </source>
</evidence>
<dbReference type="GO" id="GO:0006166">
    <property type="term" value="P:purine ribonucleoside salvage"/>
    <property type="evidence" value="ECO:0007669"/>
    <property type="project" value="TreeGrafter"/>
</dbReference>
<dbReference type="CDD" id="cd05799">
    <property type="entry name" value="PGM2"/>
    <property type="match status" value="1"/>
</dbReference>
<evidence type="ECO:0000259" key="10">
    <source>
        <dbReference type="Pfam" id="PF02880"/>
    </source>
</evidence>
<comment type="similarity">
    <text evidence="2">Belongs to the phosphohexose mutase family.</text>
</comment>
<organism evidence="11">
    <name type="scientific">freshwater metagenome</name>
    <dbReference type="NCBI Taxonomy" id="449393"/>
    <lineage>
        <taxon>unclassified sequences</taxon>
        <taxon>metagenomes</taxon>
        <taxon>ecological metagenomes</taxon>
    </lineage>
</organism>
<evidence type="ECO:0000256" key="1">
    <source>
        <dbReference type="ARBA" id="ARBA00001946"/>
    </source>
</evidence>
<dbReference type="InterPro" id="IPR016055">
    <property type="entry name" value="A-D-PHexomutase_a/b/a-I/II/III"/>
</dbReference>
<evidence type="ECO:0000259" key="7">
    <source>
        <dbReference type="Pfam" id="PF00408"/>
    </source>
</evidence>
<proteinExistence type="inferred from homology"/>
<dbReference type="Pfam" id="PF02880">
    <property type="entry name" value="PGM_PMM_III"/>
    <property type="match status" value="1"/>
</dbReference>
<dbReference type="Gene3D" id="3.40.120.10">
    <property type="entry name" value="Alpha-D-Glucose-1,6-Bisphosphate, subunit A, domain 3"/>
    <property type="match status" value="3"/>
</dbReference>
<dbReference type="SUPFAM" id="SSF55957">
    <property type="entry name" value="Phosphoglucomutase, C-terminal domain"/>
    <property type="match status" value="1"/>
</dbReference>
<comment type="cofactor">
    <cofactor evidence="1">
        <name>Mg(2+)</name>
        <dbReference type="ChEBI" id="CHEBI:18420"/>
    </cofactor>
</comment>
<dbReference type="InterPro" id="IPR005843">
    <property type="entry name" value="A-D-PHexomutase_C"/>
</dbReference>